<dbReference type="OrthoDB" id="3192at2"/>
<accession>A0A845L6Q6</accession>
<sequence>MILTEKTAVELTEFINRQTGYHSIVCDTTGRIIADSSHTRVGNMHAGSKRIMTTDIDTISITEEDEINSGGAVKVGINLAVKVDGVKIGTFGIGGKLELVTPVAKVASGLLAKMLHDDEMKSTLQTVIGEITESLERAMAAVQQITASSQELAANSQALANVTVETLEHVKATTNIIGFIQRIANQTKLLGLNASIEAARAGEQGRGFAVVANEVRKLAEESGGSAREINTLLSQFKGNIEKVSDGVMQNSTVAEEQARATQDIAGMVEVLNEAGRKLAELAEKL</sequence>
<dbReference type="Pfam" id="PF00015">
    <property type="entry name" value="MCPsignal"/>
    <property type="match status" value="1"/>
</dbReference>
<dbReference type="Gene3D" id="1.10.287.950">
    <property type="entry name" value="Methyl-accepting chemotaxis protein"/>
    <property type="match status" value="1"/>
</dbReference>
<keyword evidence="1 2" id="KW-0807">Transducer</keyword>
<dbReference type="SMART" id="SM00283">
    <property type="entry name" value="MA"/>
    <property type="match status" value="1"/>
</dbReference>
<dbReference type="InterPro" id="IPR004089">
    <property type="entry name" value="MCPsignal_dom"/>
</dbReference>
<dbReference type="EMBL" id="WXEY01000014">
    <property type="protein sequence ID" value="MZP30504.1"/>
    <property type="molecule type" value="Genomic_DNA"/>
</dbReference>
<evidence type="ECO:0000259" key="3">
    <source>
        <dbReference type="PROSITE" id="PS50111"/>
    </source>
</evidence>
<dbReference type="GO" id="GO:0016020">
    <property type="term" value="C:membrane"/>
    <property type="evidence" value="ECO:0007669"/>
    <property type="project" value="InterPro"/>
</dbReference>
<evidence type="ECO:0000256" key="2">
    <source>
        <dbReference type="PROSITE-ProRule" id="PRU00284"/>
    </source>
</evidence>
<evidence type="ECO:0000313" key="5">
    <source>
        <dbReference type="Proteomes" id="UP000463470"/>
    </source>
</evidence>
<reference evidence="4 5" key="1">
    <citation type="submission" date="2020-01" db="EMBL/GenBank/DDBJ databases">
        <title>Whole-genome sequence of Heliobacterium undosum DSM 13378.</title>
        <authorList>
            <person name="Kyndt J.A."/>
            <person name="Meyer T.E."/>
        </authorList>
    </citation>
    <scope>NUCLEOTIDE SEQUENCE [LARGE SCALE GENOMIC DNA]</scope>
    <source>
        <strain evidence="4 5">DSM 13378</strain>
    </source>
</reference>
<dbReference type="SUPFAM" id="SSF58104">
    <property type="entry name" value="Methyl-accepting chemotaxis protein (MCP) signaling domain"/>
    <property type="match status" value="1"/>
</dbReference>
<protein>
    <submittedName>
        <fullName evidence="4">Chemotaxis protein</fullName>
    </submittedName>
</protein>
<name>A0A845L6Q6_9FIRM</name>
<gene>
    <name evidence="4" type="ORF">GTO91_12345</name>
</gene>
<dbReference type="Proteomes" id="UP000463470">
    <property type="component" value="Unassembled WGS sequence"/>
</dbReference>
<keyword evidence="5" id="KW-1185">Reference proteome</keyword>
<evidence type="ECO:0000313" key="4">
    <source>
        <dbReference type="EMBL" id="MZP30504.1"/>
    </source>
</evidence>
<dbReference type="PANTHER" id="PTHR32089:SF112">
    <property type="entry name" value="LYSOZYME-LIKE PROTEIN-RELATED"/>
    <property type="match status" value="1"/>
</dbReference>
<dbReference type="Pfam" id="PF05651">
    <property type="entry name" value="Diacid_rec"/>
    <property type="match status" value="1"/>
</dbReference>
<dbReference type="AlphaFoldDB" id="A0A845L6Q6"/>
<dbReference type="RefSeq" id="WP_161259026.1">
    <property type="nucleotide sequence ID" value="NZ_WXEY01000014.1"/>
</dbReference>
<proteinExistence type="predicted"/>
<evidence type="ECO:0000256" key="1">
    <source>
        <dbReference type="ARBA" id="ARBA00023224"/>
    </source>
</evidence>
<organism evidence="4 5">
    <name type="scientific">Heliomicrobium undosum</name>
    <dbReference type="NCBI Taxonomy" id="121734"/>
    <lineage>
        <taxon>Bacteria</taxon>
        <taxon>Bacillati</taxon>
        <taxon>Bacillota</taxon>
        <taxon>Clostridia</taxon>
        <taxon>Eubacteriales</taxon>
        <taxon>Heliobacteriaceae</taxon>
        <taxon>Heliomicrobium</taxon>
    </lineage>
</organism>
<comment type="caution">
    <text evidence="4">The sequence shown here is derived from an EMBL/GenBank/DDBJ whole genome shotgun (WGS) entry which is preliminary data.</text>
</comment>
<dbReference type="GO" id="GO:0007165">
    <property type="term" value="P:signal transduction"/>
    <property type="evidence" value="ECO:0007669"/>
    <property type="project" value="UniProtKB-KW"/>
</dbReference>
<dbReference type="InterPro" id="IPR008599">
    <property type="entry name" value="Diacid_rec"/>
</dbReference>
<dbReference type="PANTHER" id="PTHR32089">
    <property type="entry name" value="METHYL-ACCEPTING CHEMOTAXIS PROTEIN MCPB"/>
    <property type="match status" value="1"/>
</dbReference>
<feature type="domain" description="Methyl-accepting transducer" evidence="3">
    <location>
        <begin position="118"/>
        <end position="285"/>
    </location>
</feature>
<dbReference type="PROSITE" id="PS50111">
    <property type="entry name" value="CHEMOTAXIS_TRANSDUC_2"/>
    <property type="match status" value="1"/>
</dbReference>